<proteinExistence type="predicted"/>
<feature type="transmembrane region" description="Helical" evidence="1">
    <location>
        <begin position="28"/>
        <end position="49"/>
    </location>
</feature>
<keyword evidence="1" id="KW-0812">Transmembrane</keyword>
<evidence type="ECO:0000256" key="1">
    <source>
        <dbReference type="SAM" id="Phobius"/>
    </source>
</evidence>
<organism evidence="3 5">
    <name type="scientific">Rotaria sordida</name>
    <dbReference type="NCBI Taxonomy" id="392033"/>
    <lineage>
        <taxon>Eukaryota</taxon>
        <taxon>Metazoa</taxon>
        <taxon>Spiralia</taxon>
        <taxon>Gnathifera</taxon>
        <taxon>Rotifera</taxon>
        <taxon>Eurotatoria</taxon>
        <taxon>Bdelloidea</taxon>
        <taxon>Philodinida</taxon>
        <taxon>Philodinidae</taxon>
        <taxon>Rotaria</taxon>
    </lineage>
</organism>
<keyword evidence="1" id="KW-1133">Transmembrane helix</keyword>
<dbReference type="Proteomes" id="UP000663889">
    <property type="component" value="Unassembled WGS sequence"/>
</dbReference>
<sequence length="231" mass="26117">MNKNGLGFEICEVCQFKYIIELVVTRDITLITLLIQAIIIGMTFILQAADKKSHGIKNLYPDSMSAFGVYYLNSLILLFALLGLFGFIALCCGLVNNNDDNRCDCDCARYPCICISLDCNGCEENDNCDGKGADAIVIVIVLIFAIIGVFVGIMLSVMFIRETMKRHTKKLWLRQEAKKYVVKDFQGRRNELLNMTSRYRYTNLPMDQTTHRDKSEITPSAPIELLQVSTQ</sequence>
<gene>
    <name evidence="4" type="ORF">FNK824_LOCUS22670</name>
    <name evidence="2" type="ORF">RFH988_LOCUS31453</name>
    <name evidence="3" type="ORF">SEV965_LOCUS32575</name>
</gene>
<evidence type="ECO:0000313" key="3">
    <source>
        <dbReference type="EMBL" id="CAF1427450.1"/>
    </source>
</evidence>
<feature type="transmembrane region" description="Helical" evidence="1">
    <location>
        <begin position="135"/>
        <end position="160"/>
    </location>
</feature>
<dbReference type="PANTHER" id="PTHR46347:SF1">
    <property type="entry name" value="RING_FYVE_PHD ZINC FINGER SUPERFAMILY PROTEIN"/>
    <property type="match status" value="1"/>
</dbReference>
<keyword evidence="1" id="KW-0472">Membrane</keyword>
<dbReference type="Proteomes" id="UP000663874">
    <property type="component" value="Unassembled WGS sequence"/>
</dbReference>
<protein>
    <submittedName>
        <fullName evidence="3">Uncharacterized protein</fullName>
    </submittedName>
</protein>
<dbReference type="PANTHER" id="PTHR46347">
    <property type="entry name" value="RING/FYVE/PHD ZINC FINGER SUPERFAMILY PROTEIN"/>
    <property type="match status" value="1"/>
</dbReference>
<evidence type="ECO:0000313" key="4">
    <source>
        <dbReference type="EMBL" id="CAF3940929.1"/>
    </source>
</evidence>
<dbReference type="EMBL" id="CAJNOO010003387">
    <property type="protein sequence ID" value="CAF1334668.1"/>
    <property type="molecule type" value="Genomic_DNA"/>
</dbReference>
<comment type="caution">
    <text evidence="3">The sequence shown here is derived from an EMBL/GenBank/DDBJ whole genome shotgun (WGS) entry which is preliminary data.</text>
</comment>
<reference evidence="3" key="1">
    <citation type="submission" date="2021-02" db="EMBL/GenBank/DDBJ databases">
        <authorList>
            <person name="Nowell W R."/>
        </authorList>
    </citation>
    <scope>NUCLEOTIDE SEQUENCE</scope>
</reference>
<accession>A0A815MTV1</accession>
<dbReference type="Proteomes" id="UP000663882">
    <property type="component" value="Unassembled WGS sequence"/>
</dbReference>
<name>A0A815MTV1_9BILA</name>
<dbReference type="AlphaFoldDB" id="A0A815MTV1"/>
<dbReference type="EMBL" id="CAJNOU010004115">
    <property type="protein sequence ID" value="CAF1427450.1"/>
    <property type="molecule type" value="Genomic_DNA"/>
</dbReference>
<evidence type="ECO:0000313" key="2">
    <source>
        <dbReference type="EMBL" id="CAF1334668.1"/>
    </source>
</evidence>
<evidence type="ECO:0000313" key="5">
    <source>
        <dbReference type="Proteomes" id="UP000663889"/>
    </source>
</evidence>
<feature type="transmembrane region" description="Helical" evidence="1">
    <location>
        <begin position="70"/>
        <end position="90"/>
    </location>
</feature>
<dbReference type="EMBL" id="CAJOBE010004642">
    <property type="protein sequence ID" value="CAF3940929.1"/>
    <property type="molecule type" value="Genomic_DNA"/>
</dbReference>